<dbReference type="InterPro" id="IPR000719">
    <property type="entry name" value="Prot_kinase_dom"/>
</dbReference>
<organism evidence="9 10">
    <name type="scientific">Blattamonas nauphoetae</name>
    <dbReference type="NCBI Taxonomy" id="2049346"/>
    <lineage>
        <taxon>Eukaryota</taxon>
        <taxon>Metamonada</taxon>
        <taxon>Preaxostyla</taxon>
        <taxon>Oxymonadida</taxon>
        <taxon>Blattamonas</taxon>
    </lineage>
</organism>
<dbReference type="GO" id="GO:0004712">
    <property type="term" value="F:protein serine/threonine/tyrosine kinase activity"/>
    <property type="evidence" value="ECO:0007669"/>
    <property type="project" value="UniProtKB-EC"/>
</dbReference>
<dbReference type="InterPro" id="IPR017441">
    <property type="entry name" value="Protein_kinase_ATP_BS"/>
</dbReference>
<evidence type="ECO:0000313" key="9">
    <source>
        <dbReference type="EMBL" id="KAK2959156.1"/>
    </source>
</evidence>
<feature type="region of interest" description="Disordered" evidence="7">
    <location>
        <begin position="275"/>
        <end position="301"/>
    </location>
</feature>
<evidence type="ECO:0000256" key="1">
    <source>
        <dbReference type="ARBA" id="ARBA00022527"/>
    </source>
</evidence>
<sequence length="709" mass="80296">MESPPKITARHKHVDAEGNFLYKIGADLTKRYKIIRFLGEGTFGVVLKCWDRNTRSYVAIKVIKAQEKYTRAARIEVDILEKVTKQDPLGNNHCIRLLDAFDYEGQPCLVFDEYGQSLYDIVRHNRYRGFPLDVIRDVGRQLVAGVKFLHEELNLIHTDLKLENILFKTTDFKKLKLKSGENYYLPLNTQIVIIDMGSATFATHHHSSLVCTRHYRPPEVVLGLGWSYPVDIWSIGCILYEMYTGTPLFLTHDNIEHLAMMQKALGDFRELLVKNPPSASPTPPTPSTILQMSSESTTVTNPILPQKRTRSTRTTVTKTRLVRPTTTRQKGVFDPLQLPVSIPHHRSSSPDSESNTRRSYSLIVQHTSPPPNQHIFPHYHPFFVGGQLDWPHQALTKRSIRRVTEMPRVDQVLADVPELLDLVLFCLRYPVKERATCADLLRHPFFQDASQTTTDRALPLSHSILANTQTIPKHNTRHRSPSVWRIHSHFLQQIKSNTQSTIFKDTPTLPPTDQNVTAIPPIPSPAFTPLPPFPPSSSHSSHAIKITKEFFKERNKSISVPSLSPLDESDSEDNSTSNPPLPVQPAATEHPTPNTDPFSLQLVPYVDTPLLDPAPAPAPSVFQSPFSLSTSTLPFKTPEQQHAEAAELQQRKLEHLRSKTYASVLANEVDQSSFIDSSNSQSVSTHFQTIKQKISNFFANFLRKDDRNR</sequence>
<evidence type="ECO:0000256" key="5">
    <source>
        <dbReference type="ARBA" id="ARBA00022840"/>
    </source>
</evidence>
<evidence type="ECO:0000256" key="6">
    <source>
        <dbReference type="PROSITE-ProRule" id="PRU10141"/>
    </source>
</evidence>
<feature type="domain" description="Protein kinase" evidence="8">
    <location>
        <begin position="32"/>
        <end position="446"/>
    </location>
</feature>
<keyword evidence="1 9" id="KW-0723">Serine/threonine-protein kinase</keyword>
<protein>
    <submittedName>
        <fullName evidence="9">Serine/threonine protein kinase</fullName>
        <ecNumber evidence="9">2.7.12.1</ecNumber>
    </submittedName>
</protein>
<dbReference type="EMBL" id="JARBJD010000032">
    <property type="protein sequence ID" value="KAK2959156.1"/>
    <property type="molecule type" value="Genomic_DNA"/>
</dbReference>
<gene>
    <name evidence="9" type="ORF">BLNAU_5951</name>
</gene>
<evidence type="ECO:0000259" key="8">
    <source>
        <dbReference type="PROSITE" id="PS50011"/>
    </source>
</evidence>
<dbReference type="PANTHER" id="PTHR45646">
    <property type="entry name" value="SERINE/THREONINE-PROTEIN KINASE DOA-RELATED"/>
    <property type="match status" value="1"/>
</dbReference>
<accession>A0ABQ9Y5Y6</accession>
<dbReference type="EC" id="2.7.12.1" evidence="9"/>
<evidence type="ECO:0000256" key="4">
    <source>
        <dbReference type="ARBA" id="ARBA00022777"/>
    </source>
</evidence>
<feature type="region of interest" description="Disordered" evidence="7">
    <location>
        <begin position="339"/>
        <end position="358"/>
    </location>
</feature>
<dbReference type="GO" id="GO:0004674">
    <property type="term" value="F:protein serine/threonine kinase activity"/>
    <property type="evidence" value="ECO:0007669"/>
    <property type="project" value="UniProtKB-KW"/>
</dbReference>
<feature type="region of interest" description="Disordered" evidence="7">
    <location>
        <begin position="558"/>
        <end position="600"/>
    </location>
</feature>
<dbReference type="PROSITE" id="PS50011">
    <property type="entry name" value="PROTEIN_KINASE_DOM"/>
    <property type="match status" value="1"/>
</dbReference>
<feature type="compositionally biased region" description="Polar residues" evidence="7">
    <location>
        <begin position="289"/>
        <end position="301"/>
    </location>
</feature>
<keyword evidence="3 6" id="KW-0547">Nucleotide-binding</keyword>
<dbReference type="SUPFAM" id="SSF56112">
    <property type="entry name" value="Protein kinase-like (PK-like)"/>
    <property type="match status" value="1"/>
</dbReference>
<dbReference type="Gene3D" id="3.30.200.20">
    <property type="entry name" value="Phosphorylase Kinase, domain 1"/>
    <property type="match status" value="1"/>
</dbReference>
<dbReference type="PANTHER" id="PTHR45646:SF11">
    <property type="entry name" value="SERINE_THREONINE-PROTEIN KINASE DOA"/>
    <property type="match status" value="1"/>
</dbReference>
<dbReference type="SMART" id="SM00220">
    <property type="entry name" value="S_TKc"/>
    <property type="match status" value="1"/>
</dbReference>
<dbReference type="PROSITE" id="PS00108">
    <property type="entry name" value="PROTEIN_KINASE_ST"/>
    <property type="match status" value="1"/>
</dbReference>
<dbReference type="InterPro" id="IPR051175">
    <property type="entry name" value="CLK_kinases"/>
</dbReference>
<evidence type="ECO:0000256" key="3">
    <source>
        <dbReference type="ARBA" id="ARBA00022741"/>
    </source>
</evidence>
<name>A0ABQ9Y5Y6_9EUKA</name>
<evidence type="ECO:0000256" key="7">
    <source>
        <dbReference type="SAM" id="MobiDB-lite"/>
    </source>
</evidence>
<keyword evidence="2 9" id="KW-0808">Transferase</keyword>
<dbReference type="InterPro" id="IPR008271">
    <property type="entry name" value="Ser/Thr_kinase_AS"/>
</dbReference>
<dbReference type="Proteomes" id="UP001281761">
    <property type="component" value="Unassembled WGS sequence"/>
</dbReference>
<keyword evidence="10" id="KW-1185">Reference proteome</keyword>
<dbReference type="PROSITE" id="PS00107">
    <property type="entry name" value="PROTEIN_KINASE_ATP"/>
    <property type="match status" value="1"/>
</dbReference>
<keyword evidence="4 9" id="KW-0418">Kinase</keyword>
<proteinExistence type="predicted"/>
<comment type="caution">
    <text evidence="9">The sequence shown here is derived from an EMBL/GenBank/DDBJ whole genome shotgun (WGS) entry which is preliminary data.</text>
</comment>
<dbReference type="Gene3D" id="1.10.510.10">
    <property type="entry name" value="Transferase(Phosphotransferase) domain 1"/>
    <property type="match status" value="2"/>
</dbReference>
<evidence type="ECO:0000256" key="2">
    <source>
        <dbReference type="ARBA" id="ARBA00022679"/>
    </source>
</evidence>
<reference evidence="9 10" key="1">
    <citation type="journal article" date="2022" name="bioRxiv">
        <title>Genomics of Preaxostyla Flagellates Illuminates Evolutionary Transitions and the Path Towards Mitochondrial Loss.</title>
        <authorList>
            <person name="Novak L.V.F."/>
            <person name="Treitli S.C."/>
            <person name="Pyrih J."/>
            <person name="Halakuc P."/>
            <person name="Pipaliya S.V."/>
            <person name="Vacek V."/>
            <person name="Brzon O."/>
            <person name="Soukal P."/>
            <person name="Eme L."/>
            <person name="Dacks J.B."/>
            <person name="Karnkowska A."/>
            <person name="Elias M."/>
            <person name="Hampl V."/>
        </authorList>
    </citation>
    <scope>NUCLEOTIDE SEQUENCE [LARGE SCALE GENOMIC DNA]</scope>
    <source>
        <strain evidence="9">NAU3</strain>
        <tissue evidence="9">Gut</tissue>
    </source>
</reference>
<feature type="compositionally biased region" description="Polar residues" evidence="7">
    <location>
        <begin position="349"/>
        <end position="358"/>
    </location>
</feature>
<keyword evidence="5 6" id="KW-0067">ATP-binding</keyword>
<dbReference type="InterPro" id="IPR011009">
    <property type="entry name" value="Kinase-like_dom_sf"/>
</dbReference>
<feature type="binding site" evidence="6">
    <location>
        <position position="61"/>
    </location>
    <ligand>
        <name>ATP</name>
        <dbReference type="ChEBI" id="CHEBI:30616"/>
    </ligand>
</feature>
<evidence type="ECO:0000313" key="10">
    <source>
        <dbReference type="Proteomes" id="UP001281761"/>
    </source>
</evidence>
<dbReference type="Pfam" id="PF00069">
    <property type="entry name" value="Pkinase"/>
    <property type="match status" value="1"/>
</dbReference>